<evidence type="ECO:0000313" key="3">
    <source>
        <dbReference type="Proteomes" id="UP001596171"/>
    </source>
</evidence>
<keyword evidence="1" id="KW-0812">Transmembrane</keyword>
<feature type="transmembrane region" description="Helical" evidence="1">
    <location>
        <begin position="33"/>
        <end position="57"/>
    </location>
</feature>
<dbReference type="EMBL" id="JBHSSE010000003">
    <property type="protein sequence ID" value="MFC6200545.1"/>
    <property type="molecule type" value="Genomic_DNA"/>
</dbReference>
<keyword evidence="3" id="KW-1185">Reference proteome</keyword>
<keyword evidence="1" id="KW-1133">Transmembrane helix</keyword>
<gene>
    <name evidence="2" type="ORF">ACFP1L_01380</name>
</gene>
<name>A0ABW1SFX2_9LACO</name>
<comment type="caution">
    <text evidence="2">The sequence shown here is derived from an EMBL/GenBank/DDBJ whole genome shotgun (WGS) entry which is preliminary data.</text>
</comment>
<accession>A0ABW1SFX2</accession>
<keyword evidence="1" id="KW-0472">Membrane</keyword>
<proteinExistence type="predicted"/>
<feature type="transmembrane region" description="Helical" evidence="1">
    <location>
        <begin position="7"/>
        <end position="27"/>
    </location>
</feature>
<organism evidence="2 3">
    <name type="scientific">Lactiplantibacillus nangangensis</name>
    <dbReference type="NCBI Taxonomy" id="2559917"/>
    <lineage>
        <taxon>Bacteria</taxon>
        <taxon>Bacillati</taxon>
        <taxon>Bacillota</taxon>
        <taxon>Bacilli</taxon>
        <taxon>Lactobacillales</taxon>
        <taxon>Lactobacillaceae</taxon>
        <taxon>Lactiplantibacillus</taxon>
    </lineage>
</organism>
<dbReference type="RefSeq" id="WP_137614855.1">
    <property type="nucleotide sequence ID" value="NZ_BJDI01000001.1"/>
</dbReference>
<evidence type="ECO:0000313" key="2">
    <source>
        <dbReference type="EMBL" id="MFC6200545.1"/>
    </source>
</evidence>
<protein>
    <submittedName>
        <fullName evidence="2">Uncharacterized protein</fullName>
    </submittedName>
</protein>
<sequence>MEITINLIVGTSAILALICWGLGAYYFHLEQKLVAIIWAIAGVAAAGLAGFFIWAAIPLWTSI</sequence>
<dbReference type="Proteomes" id="UP001596171">
    <property type="component" value="Unassembled WGS sequence"/>
</dbReference>
<evidence type="ECO:0000256" key="1">
    <source>
        <dbReference type="SAM" id="Phobius"/>
    </source>
</evidence>
<reference evidence="3" key="1">
    <citation type="journal article" date="2019" name="Int. J. Syst. Evol. Microbiol.">
        <title>The Global Catalogue of Microorganisms (GCM) 10K type strain sequencing project: providing services to taxonomists for standard genome sequencing and annotation.</title>
        <authorList>
            <consortium name="The Broad Institute Genomics Platform"/>
            <consortium name="The Broad Institute Genome Sequencing Center for Infectious Disease"/>
            <person name="Wu L."/>
            <person name="Ma J."/>
        </authorList>
    </citation>
    <scope>NUCLEOTIDE SEQUENCE [LARGE SCALE GENOMIC DNA]</scope>
    <source>
        <strain evidence="3">CCM 8930</strain>
    </source>
</reference>